<dbReference type="OrthoDB" id="8192746at2759"/>
<reference evidence="5" key="2">
    <citation type="submission" date="2025-04" db="UniProtKB">
        <authorList>
            <consortium name="RefSeq"/>
        </authorList>
    </citation>
    <scope>IDENTIFICATION</scope>
    <source>
        <strain evidence="5">DH4</strain>
        <tissue evidence="5">Whole body</tissue>
    </source>
</reference>
<reference evidence="3" key="1">
    <citation type="submission" date="2021-01" db="UniProtKB">
        <authorList>
            <consortium name="EnsemblMetazoa"/>
        </authorList>
    </citation>
    <scope>IDENTIFICATION</scope>
    <source>
        <strain evidence="3">DH4</strain>
    </source>
</reference>
<evidence type="ECO:0000313" key="3">
    <source>
        <dbReference type="EnsemblMetazoa" id="XP_026298621"/>
    </source>
</evidence>
<gene>
    <name evidence="5" type="primary">LOC102655319</name>
</gene>
<feature type="chain" id="PRO_5044660957" evidence="2">
    <location>
        <begin position="18"/>
        <end position="796"/>
    </location>
</feature>
<feature type="region of interest" description="Disordered" evidence="1">
    <location>
        <begin position="122"/>
        <end position="147"/>
    </location>
</feature>
<keyword evidence="4" id="KW-1185">Reference proteome</keyword>
<evidence type="ECO:0000256" key="1">
    <source>
        <dbReference type="SAM" id="MobiDB-lite"/>
    </source>
</evidence>
<accession>A0A7M7SQD7</accession>
<feature type="compositionally biased region" description="Low complexity" evidence="1">
    <location>
        <begin position="673"/>
        <end position="702"/>
    </location>
</feature>
<feature type="region of interest" description="Disordered" evidence="1">
    <location>
        <begin position="635"/>
        <end position="723"/>
    </location>
</feature>
<name>A0A7M7SQD7_APIME</name>
<dbReference type="KEGG" id="ame:102655319"/>
<dbReference type="Proteomes" id="UP000005203">
    <property type="component" value="Linkage group LG9"/>
</dbReference>
<keyword evidence="2" id="KW-0732">Signal</keyword>
<proteinExistence type="predicted"/>
<sequence length="796" mass="90586">MFAVFSLLLLLLGLIHCQDNDLPSRFEIESSINRTIEEVERQVREDSTLPRLTRQEIVKILQNITFQDLKEFKEDKEKLERARNLYQRALMVVLPYSAEESAGNLKDLYTKPPMTRIISDFSTSMGKDEDEEVEEDKSRRGENDASLATENLILTSDSYKSLSKDGTTMQNRYKNHRDTYSEVPLKETLKFDPTPVRFTFNLENLRKNAYTTEKTTTARYPIYKGNEGLEIVYSTSVTDEPTTKPASKEINIDLERSKMNQNVLTSSQWRYNAPPSTTTNPTLPSKLDKIPFLPTINTKISENITIPSTKRSEISTKHSNAEALTMNSERPTALYVTPMPTNTSPKTKYSSTYSLNSAGFRQATTSTTTMRPEVMDLLASIGLRPDNSSNVEDVYKKSKDMAQESKFQAPDANTIQKLISASTGDEATSITDQNTFENSGSEIKKGVENLTPDIQLLFKRFGLQTSILGQPTVTTTQRTTINFNSYTNFKPLPTSSVKDQEMRMFLAKFGLGTSDDRRQKSMRFTEPPSVIEVVPENMRGILENIGLISRKGSKKVINSMEDMESTETSKFHVFKPHEVDVKDEEQRNKINQLLNTVKLVQEGKVDVENVRKATMVLKDGPDPLKFEEIAEIREDEDARNEVKRQEEQKREEQRQEERKREEQKQEEEKEETTTVQFTTVEEESPTVVTEPEETTLITTTETNSMKEDSDQSDTIKTEDSSSSTVSNLNLMALEESFGGTTRKPVTDLPARKKSGLYFLVDWNSFLEVGEDNKDKINLRFQPKVGDRSRFLPVSVP</sequence>
<dbReference type="EnsemblMetazoa" id="XM_026442836">
    <property type="protein sequence ID" value="XP_026298621"/>
    <property type="gene ID" value="LOC102655319"/>
</dbReference>
<evidence type="ECO:0000313" key="5">
    <source>
        <dbReference type="RefSeq" id="XP_026298621.1"/>
    </source>
</evidence>
<organism evidence="3">
    <name type="scientific">Apis mellifera</name>
    <name type="common">Honeybee</name>
    <dbReference type="NCBI Taxonomy" id="7460"/>
    <lineage>
        <taxon>Eukaryota</taxon>
        <taxon>Metazoa</taxon>
        <taxon>Ecdysozoa</taxon>
        <taxon>Arthropoda</taxon>
        <taxon>Hexapoda</taxon>
        <taxon>Insecta</taxon>
        <taxon>Pterygota</taxon>
        <taxon>Neoptera</taxon>
        <taxon>Endopterygota</taxon>
        <taxon>Hymenoptera</taxon>
        <taxon>Apocrita</taxon>
        <taxon>Aculeata</taxon>
        <taxon>Apoidea</taxon>
        <taxon>Anthophila</taxon>
        <taxon>Apidae</taxon>
        <taxon>Apis</taxon>
    </lineage>
</organism>
<feature type="compositionally biased region" description="Basic and acidic residues" evidence="1">
    <location>
        <begin position="639"/>
        <end position="667"/>
    </location>
</feature>
<accession>A0A8B8H3P9</accession>
<feature type="signal peptide" evidence="2">
    <location>
        <begin position="1"/>
        <end position="17"/>
    </location>
</feature>
<protein>
    <submittedName>
        <fullName evidence="5">Inner centromere protein A</fullName>
    </submittedName>
</protein>
<feature type="compositionally biased region" description="Basic and acidic residues" evidence="1">
    <location>
        <begin position="704"/>
        <end position="719"/>
    </location>
</feature>
<dbReference type="RefSeq" id="XP_026298621.1">
    <property type="nucleotide sequence ID" value="XM_026442836.1"/>
</dbReference>
<evidence type="ECO:0000313" key="4">
    <source>
        <dbReference type="Proteomes" id="UP000005203"/>
    </source>
</evidence>
<dbReference type="GeneID" id="102655319"/>
<dbReference type="AlphaFoldDB" id="A0A7M7SQD7"/>
<evidence type="ECO:0000256" key="2">
    <source>
        <dbReference type="SAM" id="SignalP"/>
    </source>
</evidence>